<dbReference type="PANTHER" id="PTHR11360:SF287">
    <property type="entry name" value="MFS MONOCARBOXYLATE TRANSPORTER"/>
    <property type="match status" value="1"/>
</dbReference>
<dbReference type="AlphaFoldDB" id="A0AA38MQZ8"/>
<keyword evidence="3" id="KW-0472">Membrane</keyword>
<dbReference type="GO" id="GO:0016020">
    <property type="term" value="C:membrane"/>
    <property type="evidence" value="ECO:0007669"/>
    <property type="project" value="UniProtKB-SubCell"/>
</dbReference>
<dbReference type="Proteomes" id="UP001176059">
    <property type="component" value="Unassembled WGS sequence"/>
</dbReference>
<dbReference type="EMBL" id="JANVFO010000081">
    <property type="protein sequence ID" value="KAJ3715956.1"/>
    <property type="molecule type" value="Genomic_DNA"/>
</dbReference>
<protein>
    <submittedName>
        <fullName evidence="4">MFS general substrate transporter</fullName>
    </submittedName>
</protein>
<dbReference type="PANTHER" id="PTHR11360">
    <property type="entry name" value="MONOCARBOXYLATE TRANSPORTER"/>
    <property type="match status" value="1"/>
</dbReference>
<feature type="transmembrane region" description="Helical" evidence="3">
    <location>
        <begin position="360"/>
        <end position="380"/>
    </location>
</feature>
<comment type="caution">
    <text evidence="4">The sequence shown here is derived from an EMBL/GenBank/DDBJ whole genome shotgun (WGS) entry which is preliminary data.</text>
</comment>
<dbReference type="SUPFAM" id="SSF103473">
    <property type="entry name" value="MFS general substrate transporter"/>
    <property type="match status" value="1"/>
</dbReference>
<evidence type="ECO:0000313" key="4">
    <source>
        <dbReference type="EMBL" id="KAJ3715956.1"/>
    </source>
</evidence>
<evidence type="ECO:0000256" key="3">
    <source>
        <dbReference type="SAM" id="Phobius"/>
    </source>
</evidence>
<dbReference type="InterPro" id="IPR050327">
    <property type="entry name" value="Proton-linked_MCT"/>
</dbReference>
<dbReference type="InterPro" id="IPR011701">
    <property type="entry name" value="MFS"/>
</dbReference>
<comment type="similarity">
    <text evidence="2">Belongs to the major facilitator superfamily. Monocarboxylate porter (TC 2.A.1.13) family.</text>
</comment>
<reference evidence="4" key="2">
    <citation type="journal article" date="2023" name="Proc. Natl. Acad. Sci. U.S.A.">
        <title>A global phylogenomic analysis of the shiitake genus Lentinula.</title>
        <authorList>
            <person name="Sierra-Patev S."/>
            <person name="Min B."/>
            <person name="Naranjo-Ortiz M."/>
            <person name="Looney B."/>
            <person name="Konkel Z."/>
            <person name="Slot J.C."/>
            <person name="Sakamoto Y."/>
            <person name="Steenwyk J.L."/>
            <person name="Rokas A."/>
            <person name="Carro J."/>
            <person name="Camarero S."/>
            <person name="Ferreira P."/>
            <person name="Molpeceres G."/>
            <person name="Ruiz-Duenas F.J."/>
            <person name="Serrano A."/>
            <person name="Henrissat B."/>
            <person name="Drula E."/>
            <person name="Hughes K.W."/>
            <person name="Mata J.L."/>
            <person name="Ishikawa N.K."/>
            <person name="Vargas-Isla R."/>
            <person name="Ushijima S."/>
            <person name="Smith C.A."/>
            <person name="Donoghue J."/>
            <person name="Ahrendt S."/>
            <person name="Andreopoulos W."/>
            <person name="He G."/>
            <person name="LaButti K."/>
            <person name="Lipzen A."/>
            <person name="Ng V."/>
            <person name="Riley R."/>
            <person name="Sandor L."/>
            <person name="Barry K."/>
            <person name="Martinez A.T."/>
            <person name="Xiao Y."/>
            <person name="Gibbons J.G."/>
            <person name="Terashima K."/>
            <person name="Grigoriev I.V."/>
            <person name="Hibbett D."/>
        </authorList>
    </citation>
    <scope>NUCLEOTIDE SEQUENCE</scope>
    <source>
        <strain evidence="4">ET3784</strain>
    </source>
</reference>
<feature type="transmembrane region" description="Helical" evidence="3">
    <location>
        <begin position="229"/>
        <end position="253"/>
    </location>
</feature>
<dbReference type="InterPro" id="IPR036259">
    <property type="entry name" value="MFS_trans_sf"/>
</dbReference>
<evidence type="ECO:0000256" key="2">
    <source>
        <dbReference type="ARBA" id="ARBA00006727"/>
    </source>
</evidence>
<feature type="transmembrane region" description="Helical" evidence="3">
    <location>
        <begin position="170"/>
        <end position="189"/>
    </location>
</feature>
<accession>A0AA38MQZ8</accession>
<organism evidence="4 5">
    <name type="scientific">Lentinula guzmanii</name>
    <dbReference type="NCBI Taxonomy" id="2804957"/>
    <lineage>
        <taxon>Eukaryota</taxon>
        <taxon>Fungi</taxon>
        <taxon>Dikarya</taxon>
        <taxon>Basidiomycota</taxon>
        <taxon>Agaricomycotina</taxon>
        <taxon>Agaricomycetes</taxon>
        <taxon>Agaricomycetidae</taxon>
        <taxon>Agaricales</taxon>
        <taxon>Marasmiineae</taxon>
        <taxon>Omphalotaceae</taxon>
        <taxon>Lentinula</taxon>
    </lineage>
</organism>
<name>A0AA38MQZ8_9AGAR</name>
<evidence type="ECO:0000256" key="1">
    <source>
        <dbReference type="ARBA" id="ARBA00004141"/>
    </source>
</evidence>
<keyword evidence="5" id="KW-1185">Reference proteome</keyword>
<dbReference type="Gene3D" id="1.20.1250.20">
    <property type="entry name" value="MFS general substrate transporter like domains"/>
    <property type="match status" value="2"/>
</dbReference>
<feature type="transmembrane region" description="Helical" evidence="3">
    <location>
        <begin position="337"/>
        <end position="354"/>
    </location>
</feature>
<gene>
    <name evidence="4" type="ORF">DFJ43DRAFT_1141947</name>
</gene>
<dbReference type="Pfam" id="PF07690">
    <property type="entry name" value="MFS_1"/>
    <property type="match status" value="1"/>
</dbReference>
<feature type="transmembrane region" description="Helical" evidence="3">
    <location>
        <begin position="311"/>
        <end position="330"/>
    </location>
</feature>
<dbReference type="GO" id="GO:0022857">
    <property type="term" value="F:transmembrane transporter activity"/>
    <property type="evidence" value="ECO:0007669"/>
    <property type="project" value="InterPro"/>
</dbReference>
<keyword evidence="3" id="KW-1133">Transmembrane helix</keyword>
<comment type="subcellular location">
    <subcellularLocation>
        <location evidence="1">Membrane</location>
        <topology evidence="1">Multi-pass membrane protein</topology>
    </subcellularLocation>
</comment>
<feature type="transmembrane region" description="Helical" evidence="3">
    <location>
        <begin position="274"/>
        <end position="299"/>
    </location>
</feature>
<reference evidence="4" key="1">
    <citation type="submission" date="2022-08" db="EMBL/GenBank/DDBJ databases">
        <authorList>
            <consortium name="DOE Joint Genome Institute"/>
            <person name="Min B."/>
            <person name="Sierra-Patev S."/>
            <person name="Naranjo-Ortiz M."/>
            <person name="Looney B."/>
            <person name="Konkel Z."/>
            <person name="Slot J.C."/>
            <person name="Sakamoto Y."/>
            <person name="Steenwyk J.L."/>
            <person name="Rokas A."/>
            <person name="Carro J."/>
            <person name="Camarero S."/>
            <person name="Ferreira P."/>
            <person name="Molpeceres G."/>
            <person name="Ruiz-duenas F.J."/>
            <person name="Serrano A."/>
            <person name="Henrissat B."/>
            <person name="Drula E."/>
            <person name="Hughes K.W."/>
            <person name="Mata J.L."/>
            <person name="Ishikawa N.K."/>
            <person name="Vargas-Isla R."/>
            <person name="Ushijima S."/>
            <person name="Smith C.A."/>
            <person name="Ahrendt S."/>
            <person name="Andreopoulos W."/>
            <person name="He G."/>
            <person name="LaButti K."/>
            <person name="Lipzen A."/>
            <person name="Ng V."/>
            <person name="Riley R."/>
            <person name="Sandor L."/>
            <person name="Barry K."/>
            <person name="Martinez A.T."/>
            <person name="Xiao Y."/>
            <person name="Gibbons J.G."/>
            <person name="Terashima K."/>
            <person name="Hibbett D.S."/>
            <person name="Grigoriev I.V."/>
        </authorList>
    </citation>
    <scope>NUCLEOTIDE SEQUENCE</scope>
    <source>
        <strain evidence="4">ET3784</strain>
    </source>
</reference>
<feature type="transmembrane region" description="Helical" evidence="3">
    <location>
        <begin position="107"/>
        <end position="128"/>
    </location>
</feature>
<feature type="transmembrane region" description="Helical" evidence="3">
    <location>
        <begin position="140"/>
        <end position="158"/>
    </location>
</feature>
<evidence type="ECO:0000313" key="5">
    <source>
        <dbReference type="Proteomes" id="UP001176059"/>
    </source>
</evidence>
<sequence length="469" mass="51426">MQPTTQVKVDNNVISRNDRDTFKNLDVESSSPVYGNPSASTFIRTHPVSESLDVASLHPADAGFHAWAYLGSAWVLDCFLWGLPFSYGVFLEYYSISSPVFNHDSLTLLTLAGTLSTGILYMSSILLLPVLNRYPHRKTSVMFVGYVLCIGGLVGAAFSQSPQELILTQGMLFSVGGSLLYYPMLTWLFEWFSAKRGLANGILYSGASTGGTFAPFVVEGLLVKYGQKITFLAIAIFLAISMAPCFLFLKPRLAVARQSSIRKFNAHFFRSRTFWLLSIFNIVQGLGNFIPYLYLPIFASSLGLSSAEGTMGLALLNASSAFGMIFLGWLSDHNLRSSIVLSSIGSALSVFLLWGLSPTLVSYTIFAFTYGLLGPGWAVLNTRFASVVSEDEPSVVLSMFLVGRGLGNVLCAPISTMLDHSWSLLNKTSMAYGIEGYEQRCSSAHWAQRIEDIAMSSLDIQIDRNVRDQ</sequence>
<feature type="transmembrane region" description="Helical" evidence="3">
    <location>
        <begin position="201"/>
        <end position="223"/>
    </location>
</feature>
<feature type="transmembrane region" description="Helical" evidence="3">
    <location>
        <begin position="66"/>
        <end position="87"/>
    </location>
</feature>
<keyword evidence="3" id="KW-0812">Transmembrane</keyword>
<proteinExistence type="inferred from homology"/>